<dbReference type="AlphaFoldDB" id="A0A1I3MUD0"/>
<dbReference type="OrthoDB" id="121744at2"/>
<dbReference type="GeneID" id="98663622"/>
<evidence type="ECO:0000256" key="2">
    <source>
        <dbReference type="ARBA" id="ARBA00022692"/>
    </source>
</evidence>
<dbReference type="STRING" id="576117.SAMN04488138_101148"/>
<keyword evidence="2 5" id="KW-0812">Transmembrane</keyword>
<evidence type="ECO:0000256" key="3">
    <source>
        <dbReference type="ARBA" id="ARBA00022989"/>
    </source>
</evidence>
<gene>
    <name evidence="6" type="ORF">SAMN04488138_101148</name>
</gene>
<keyword evidence="7" id="KW-1185">Reference proteome</keyword>
<dbReference type="RefSeq" id="WP_082715355.1">
    <property type="nucleotide sequence ID" value="NZ_FORY01000001.1"/>
</dbReference>
<evidence type="ECO:0000313" key="6">
    <source>
        <dbReference type="EMBL" id="SFJ00390.1"/>
    </source>
</evidence>
<evidence type="ECO:0000256" key="4">
    <source>
        <dbReference type="ARBA" id="ARBA00023136"/>
    </source>
</evidence>
<sequence length="185" mass="19874">MLPHPLTARLHRATTQINAGAVLTLPLLARLTFAAVLLRYFWASALTKLEGPFTLSFNAYAQIFPRKMEAAGYDISGFGAFEWLTIMAGTYAEFLLPALIVLGLATRLAALGMIGFIIVQSLTDVIGHGLGAETVGALFDRHSDALILDQRAFWVLGLLTLAGLGGGVFSLDRLISKRCQPKTAA</sequence>
<reference evidence="6 7" key="1">
    <citation type="submission" date="2016-10" db="EMBL/GenBank/DDBJ databases">
        <authorList>
            <person name="de Groot N.N."/>
        </authorList>
    </citation>
    <scope>NUCLEOTIDE SEQUENCE [LARGE SCALE GENOMIC DNA]</scope>
    <source>
        <strain evidence="6 7">CGMCC 1.8891</strain>
    </source>
</reference>
<dbReference type="GO" id="GO:0016020">
    <property type="term" value="C:membrane"/>
    <property type="evidence" value="ECO:0007669"/>
    <property type="project" value="UniProtKB-SubCell"/>
</dbReference>
<keyword evidence="4 5" id="KW-0472">Membrane</keyword>
<dbReference type="EMBL" id="FORY01000001">
    <property type="protein sequence ID" value="SFJ00390.1"/>
    <property type="molecule type" value="Genomic_DNA"/>
</dbReference>
<comment type="subcellular location">
    <subcellularLocation>
        <location evidence="1">Membrane</location>
        <topology evidence="1">Multi-pass membrane protein</topology>
    </subcellularLocation>
</comment>
<feature type="transmembrane region" description="Helical" evidence="5">
    <location>
        <begin position="21"/>
        <end position="42"/>
    </location>
</feature>
<feature type="transmembrane region" description="Helical" evidence="5">
    <location>
        <begin position="83"/>
        <end position="104"/>
    </location>
</feature>
<dbReference type="Pfam" id="PF07681">
    <property type="entry name" value="DoxX"/>
    <property type="match status" value="1"/>
</dbReference>
<feature type="transmembrane region" description="Helical" evidence="5">
    <location>
        <begin position="111"/>
        <end position="132"/>
    </location>
</feature>
<name>A0A1I3MUD0_9RHOB</name>
<dbReference type="InterPro" id="IPR032808">
    <property type="entry name" value="DoxX"/>
</dbReference>
<dbReference type="Proteomes" id="UP000183299">
    <property type="component" value="Unassembled WGS sequence"/>
</dbReference>
<feature type="transmembrane region" description="Helical" evidence="5">
    <location>
        <begin position="152"/>
        <end position="171"/>
    </location>
</feature>
<accession>A0A1I3MUD0</accession>
<proteinExistence type="predicted"/>
<keyword evidence="3 5" id="KW-1133">Transmembrane helix</keyword>
<evidence type="ECO:0000256" key="5">
    <source>
        <dbReference type="SAM" id="Phobius"/>
    </source>
</evidence>
<evidence type="ECO:0000313" key="7">
    <source>
        <dbReference type="Proteomes" id="UP000183299"/>
    </source>
</evidence>
<protein>
    <submittedName>
        <fullName evidence="6">Putative oxidoreductase</fullName>
    </submittedName>
</protein>
<evidence type="ECO:0000256" key="1">
    <source>
        <dbReference type="ARBA" id="ARBA00004141"/>
    </source>
</evidence>
<organism evidence="6 7">
    <name type="scientific">Celeribacter halophilus</name>
    <dbReference type="NCBI Taxonomy" id="576117"/>
    <lineage>
        <taxon>Bacteria</taxon>
        <taxon>Pseudomonadati</taxon>
        <taxon>Pseudomonadota</taxon>
        <taxon>Alphaproteobacteria</taxon>
        <taxon>Rhodobacterales</taxon>
        <taxon>Roseobacteraceae</taxon>
        <taxon>Celeribacter</taxon>
    </lineage>
</organism>